<accession>A0A1I7N038</accession>
<dbReference type="GO" id="GO:0050661">
    <property type="term" value="F:NADP binding"/>
    <property type="evidence" value="ECO:0007669"/>
    <property type="project" value="InterPro"/>
</dbReference>
<dbReference type="Gene3D" id="3.40.50.720">
    <property type="entry name" value="NAD(P)-binding Rossmann-like Domain"/>
    <property type="match status" value="1"/>
</dbReference>
<dbReference type="InterPro" id="IPR036291">
    <property type="entry name" value="NAD(P)-bd_dom_sf"/>
</dbReference>
<organism evidence="2 3">
    <name type="scientific">Hyphomicrobium facile</name>
    <dbReference type="NCBI Taxonomy" id="51670"/>
    <lineage>
        <taxon>Bacteria</taxon>
        <taxon>Pseudomonadati</taxon>
        <taxon>Pseudomonadota</taxon>
        <taxon>Alphaproteobacteria</taxon>
        <taxon>Hyphomicrobiales</taxon>
        <taxon>Hyphomicrobiaceae</taxon>
        <taxon>Hyphomicrobium</taxon>
    </lineage>
</organism>
<dbReference type="SUPFAM" id="SSF51735">
    <property type="entry name" value="NAD(P)-binding Rossmann-fold domains"/>
    <property type="match status" value="1"/>
</dbReference>
<dbReference type="AlphaFoldDB" id="A0A1I7N038"/>
<evidence type="ECO:0000313" key="3">
    <source>
        <dbReference type="Proteomes" id="UP000199423"/>
    </source>
</evidence>
<proteinExistence type="predicted"/>
<dbReference type="Pfam" id="PF03446">
    <property type="entry name" value="NAD_binding_2"/>
    <property type="match status" value="1"/>
</dbReference>
<gene>
    <name evidence="2" type="ORF">SAMN04488557_0910</name>
</gene>
<dbReference type="PANTHER" id="PTHR43060:SF15">
    <property type="entry name" value="3-HYDROXYISOBUTYRATE DEHYDROGENASE-LIKE 1, MITOCHONDRIAL-RELATED"/>
    <property type="match status" value="1"/>
</dbReference>
<dbReference type="InterPro" id="IPR006115">
    <property type="entry name" value="6PGDH_NADP-bd"/>
</dbReference>
<protein>
    <submittedName>
        <fullName evidence="2">3-hydroxyisobutyrate dehydrogenase</fullName>
    </submittedName>
</protein>
<feature type="domain" description="6-phosphogluconate dehydrogenase NADP-binding" evidence="1">
    <location>
        <begin position="15"/>
        <end position="167"/>
    </location>
</feature>
<dbReference type="EMBL" id="FPCH01000001">
    <property type="protein sequence ID" value="SFV28037.1"/>
    <property type="molecule type" value="Genomic_DNA"/>
</dbReference>
<evidence type="ECO:0000313" key="2">
    <source>
        <dbReference type="EMBL" id="SFV28037.1"/>
    </source>
</evidence>
<reference evidence="3" key="1">
    <citation type="submission" date="2016-10" db="EMBL/GenBank/DDBJ databases">
        <authorList>
            <person name="Varghese N."/>
            <person name="Submissions S."/>
        </authorList>
    </citation>
    <scope>NUCLEOTIDE SEQUENCE [LARGE SCALE GENOMIC DNA]</scope>
    <source>
        <strain evidence="3">DSM 1565</strain>
    </source>
</reference>
<sequence>MGHDTMGQALNNRPVGVIGNDEFGAAIAERIAGCRLPVMYAALSGSPPVAYGEMLEPASESSIAMRCPIVLAAIEDTETFRRLLVGDGGKAVAGGLQPGSVLVDLGARTPREFQTLFELLEPRNVALVDAALISAPEATLHGHAKILLGGDLASVEIAESILALLGNVERTGPLGSAHAAAALMGYIEAAQSVAREEALALGAACGLTPETLKRVLSDETTPRELNVVQLARRAALARRIARDRRGSADIINLAAEKHARNRENR</sequence>
<name>A0A1I7N038_9HYPH</name>
<dbReference type="PANTHER" id="PTHR43060">
    <property type="entry name" value="3-HYDROXYISOBUTYRATE DEHYDROGENASE-LIKE 1, MITOCHONDRIAL-RELATED"/>
    <property type="match status" value="1"/>
</dbReference>
<evidence type="ECO:0000259" key="1">
    <source>
        <dbReference type="Pfam" id="PF03446"/>
    </source>
</evidence>
<dbReference type="Proteomes" id="UP000199423">
    <property type="component" value="Unassembled WGS sequence"/>
</dbReference>
<dbReference type="STRING" id="51670.SAMN04488557_0910"/>
<keyword evidence="3" id="KW-1185">Reference proteome</keyword>